<keyword evidence="7" id="KW-1185">Reference proteome</keyword>
<evidence type="ECO:0000256" key="1">
    <source>
        <dbReference type="ARBA" id="ARBA00010923"/>
    </source>
</evidence>
<feature type="coiled-coil region" evidence="4">
    <location>
        <begin position="352"/>
        <end position="379"/>
    </location>
</feature>
<accession>G2PIZ7</accession>
<dbReference type="PANTHER" id="PTHR30408">
    <property type="entry name" value="TYPE-1 RESTRICTION ENZYME ECOKI SPECIFICITY PROTEIN"/>
    <property type="match status" value="1"/>
</dbReference>
<dbReference type="STRING" id="886377.Murru_1756"/>
<evidence type="ECO:0000256" key="2">
    <source>
        <dbReference type="ARBA" id="ARBA00022747"/>
    </source>
</evidence>
<dbReference type="eggNOG" id="COG0732">
    <property type="taxonomic scope" value="Bacteria"/>
</dbReference>
<proteinExistence type="inferred from homology"/>
<dbReference type="InterPro" id="IPR044946">
    <property type="entry name" value="Restrct_endonuc_typeI_TRD_sf"/>
</dbReference>
<reference evidence="7" key="1">
    <citation type="submission" date="2011-08" db="EMBL/GenBank/DDBJ databases">
        <title>The complete genome of Muricauda ruestringensis DSM 13258.</title>
        <authorList>
            <person name="Lucas S."/>
            <person name="Han J."/>
            <person name="Lapidus A."/>
            <person name="Bruce D."/>
            <person name="Goodwin L."/>
            <person name="Pitluck S."/>
            <person name="Peters L."/>
            <person name="Kyrpides N."/>
            <person name="Mavromatis K."/>
            <person name="Ivanova N."/>
            <person name="Ovchinnikova G."/>
            <person name="Teshima H."/>
            <person name="Detter J.C."/>
            <person name="Tapia R."/>
            <person name="Han C."/>
            <person name="Land M."/>
            <person name="Hauser L."/>
            <person name="Markowitz V."/>
            <person name="Cheng J.-F."/>
            <person name="Hugenholtz P."/>
            <person name="Woyke T."/>
            <person name="Wu D."/>
            <person name="Spring S."/>
            <person name="Schroeder M."/>
            <person name="Brambilla E."/>
            <person name="Klenk H.-P."/>
            <person name="Eisen J.A."/>
        </authorList>
    </citation>
    <scope>NUCLEOTIDE SEQUENCE [LARGE SCALE GENOMIC DNA]</scope>
    <source>
        <strain evidence="7">DSM 13258 / LMG 19739 / B1</strain>
    </source>
</reference>
<evidence type="ECO:0000259" key="5">
    <source>
        <dbReference type="Pfam" id="PF01420"/>
    </source>
</evidence>
<dbReference type="InterPro" id="IPR000055">
    <property type="entry name" value="Restrct_endonuc_typeI_TRD"/>
</dbReference>
<name>G2PIZ7_ALLRU</name>
<dbReference type="InterPro" id="IPR052021">
    <property type="entry name" value="Type-I_RS_S_subunit"/>
</dbReference>
<sequence length="386" mass="44398">MKLENCVDILSGYAFKSKLFNTEGIGIPIIRIRDITSNSVSTYYDGDYKDEYLISNGDLLIGMDGAFNLIEWQGGKAILNQRVCKITPREDKVDKDFVKYLVPKSLKHIEDKTPFVTVKHLSVKKIREIELPKLTLKMQKRIAQILDDAATLHDKTRQLLSEYDQLAQSIFLDMFGDPVINPIGWETKTIEELVLPVKGSIKRGPFGGALKKEIFVEEGYLVYEQYHALNNDFNFERYYITEKDFKRLESFEVKPGDIIISCSGVYLGKLAIVPNNAKKGIINQALLKLTLDENKMSKEFFVFHFTQENFRNKYFGADRGAGIPNFPPMKSFKQFPFIYPPINLQNQFMDKLILIEQQKALAKQELKETEDLFNCLLQKAFKGQLV</sequence>
<organism evidence="6 7">
    <name type="scientific">Allomuricauda ruestringensis (strain DSM 13258 / CIP 107369 / LMG 19739 / B1)</name>
    <name type="common">Muricauda ruestringensis</name>
    <dbReference type="NCBI Taxonomy" id="886377"/>
    <lineage>
        <taxon>Bacteria</taxon>
        <taxon>Pseudomonadati</taxon>
        <taxon>Bacteroidota</taxon>
        <taxon>Flavobacteriia</taxon>
        <taxon>Flavobacteriales</taxon>
        <taxon>Flavobacteriaceae</taxon>
        <taxon>Flagellimonas</taxon>
    </lineage>
</organism>
<keyword evidence="3" id="KW-0238">DNA-binding</keyword>
<dbReference type="GO" id="GO:0003677">
    <property type="term" value="F:DNA binding"/>
    <property type="evidence" value="ECO:0007669"/>
    <property type="project" value="UniProtKB-KW"/>
</dbReference>
<dbReference type="REBASE" id="39403">
    <property type="entry name" value="S.Mru13258ORF1752P"/>
</dbReference>
<dbReference type="CDD" id="cd17257">
    <property type="entry name" value="RMtype1_S_EcoBI-TRD1-CR1_like"/>
    <property type="match status" value="1"/>
</dbReference>
<dbReference type="PANTHER" id="PTHR30408:SF12">
    <property type="entry name" value="TYPE I RESTRICTION ENZYME MJAVIII SPECIFICITY SUBUNIT"/>
    <property type="match status" value="1"/>
</dbReference>
<dbReference type="AlphaFoldDB" id="G2PIZ7"/>
<evidence type="ECO:0000313" key="7">
    <source>
        <dbReference type="Proteomes" id="UP000008908"/>
    </source>
</evidence>
<evidence type="ECO:0000256" key="3">
    <source>
        <dbReference type="ARBA" id="ARBA00023125"/>
    </source>
</evidence>
<dbReference type="HOGENOM" id="CLU_021095_10_0_10"/>
<feature type="domain" description="Type I restriction modification DNA specificity" evidence="5">
    <location>
        <begin position="2"/>
        <end position="151"/>
    </location>
</feature>
<dbReference type="Proteomes" id="UP000008908">
    <property type="component" value="Chromosome"/>
</dbReference>
<dbReference type="OrthoDB" id="9816225at2"/>
<gene>
    <name evidence="6" type="ordered locus">Murru_1756</name>
</gene>
<dbReference type="EMBL" id="CP002999">
    <property type="protein sequence ID" value="AEM70796.1"/>
    <property type="molecule type" value="Genomic_DNA"/>
</dbReference>
<reference evidence="6 7" key="2">
    <citation type="journal article" date="2012" name="Stand. Genomic Sci.">
        <title>Complete genome sequence of the facultatively anaerobic, appendaged bacterium Muricauda ruestringensis type strain (B1(T)).</title>
        <authorList>
            <person name="Huntemann M."/>
            <person name="Teshima H."/>
            <person name="Lapidus A."/>
            <person name="Nolan M."/>
            <person name="Lucas S."/>
            <person name="Hammon N."/>
            <person name="Deshpande S."/>
            <person name="Cheng J.F."/>
            <person name="Tapia R."/>
            <person name="Goodwin L.A."/>
            <person name="Pitluck S."/>
            <person name="Liolios K."/>
            <person name="Pagani I."/>
            <person name="Ivanova N."/>
            <person name="Mavromatis K."/>
            <person name="Mikhailova N."/>
            <person name="Pati A."/>
            <person name="Chen A."/>
            <person name="Palaniappan K."/>
            <person name="Land M."/>
            <person name="Hauser L."/>
            <person name="Pan C."/>
            <person name="Brambilla E.M."/>
            <person name="Rohde M."/>
            <person name="Spring S."/>
            <person name="Goker M."/>
            <person name="Detter J.C."/>
            <person name="Bristow J."/>
            <person name="Eisen J.A."/>
            <person name="Markowitz V."/>
            <person name="Hugenholtz P."/>
            <person name="Kyrpides N.C."/>
            <person name="Klenk H.P."/>
            <person name="Woyke T."/>
        </authorList>
    </citation>
    <scope>NUCLEOTIDE SEQUENCE [LARGE SCALE GENOMIC DNA]</scope>
    <source>
        <strain evidence="7">DSM 13258 / LMG 19739 / B1</strain>
    </source>
</reference>
<comment type="similarity">
    <text evidence="1">Belongs to the type-I restriction system S methylase family.</text>
</comment>
<dbReference type="SUPFAM" id="SSF116734">
    <property type="entry name" value="DNA methylase specificity domain"/>
    <property type="match status" value="2"/>
</dbReference>
<dbReference type="Pfam" id="PF01420">
    <property type="entry name" value="Methylase_S"/>
    <property type="match status" value="1"/>
</dbReference>
<dbReference type="RefSeq" id="WP_014033077.1">
    <property type="nucleotide sequence ID" value="NC_015945.1"/>
</dbReference>
<protein>
    <submittedName>
        <fullName evidence="6">Restriction modification system DNA specificity domain protein</fullName>
    </submittedName>
</protein>
<keyword evidence="2" id="KW-0680">Restriction system</keyword>
<evidence type="ECO:0000313" key="6">
    <source>
        <dbReference type="EMBL" id="AEM70796.1"/>
    </source>
</evidence>
<dbReference type="Gene3D" id="3.90.220.20">
    <property type="entry name" value="DNA methylase specificity domains"/>
    <property type="match status" value="2"/>
</dbReference>
<dbReference type="KEGG" id="mrs:Murru_1756"/>
<keyword evidence="4" id="KW-0175">Coiled coil</keyword>
<evidence type="ECO:0000256" key="4">
    <source>
        <dbReference type="SAM" id="Coils"/>
    </source>
</evidence>
<dbReference type="GO" id="GO:0009307">
    <property type="term" value="P:DNA restriction-modification system"/>
    <property type="evidence" value="ECO:0007669"/>
    <property type="project" value="UniProtKB-KW"/>
</dbReference>